<sequence length="274" mass="30826">MSKRRKFIIATIVLTLGIVAIRYPFLLWRYRVALYALMAGVLSFWSLLDPDLKGIKRLTITSQPVFFAISAAMVFPLLPPIFENFLIWPISYDTGLIMAFGLRLLYLGIFAVGYYASLLCGNIFNVASIRTIQLLRAAHSVGFILTLSSALLLYLIIASFHLSSFFNIFLIFAITFPLVLSNLWAVNLTETIGKRHIILSLFIALAISQVAWAISFWPLTVTVFALFLTAVFYVLVGLTQYYLSEKLFAGIVREFIIVSIIIFLLVIINASWTG</sequence>
<evidence type="ECO:0000256" key="1">
    <source>
        <dbReference type="SAM" id="Phobius"/>
    </source>
</evidence>
<feature type="transmembrane region" description="Helical" evidence="1">
    <location>
        <begin position="255"/>
        <end position="272"/>
    </location>
</feature>
<evidence type="ECO:0000313" key="2">
    <source>
        <dbReference type="EMBL" id="OGG06836.1"/>
    </source>
</evidence>
<keyword evidence="1" id="KW-1133">Transmembrane helix</keyword>
<feature type="transmembrane region" description="Helical" evidence="1">
    <location>
        <begin position="32"/>
        <end position="48"/>
    </location>
</feature>
<proteinExistence type="predicted"/>
<name>A0A1F5Z341_9BACT</name>
<feature type="transmembrane region" description="Helical" evidence="1">
    <location>
        <begin position="197"/>
        <end position="217"/>
    </location>
</feature>
<organism evidence="2 3">
    <name type="scientific">Candidatus Gottesmanbacteria bacterium RIFCSPHIGHO2_01_FULL_42_12</name>
    <dbReference type="NCBI Taxonomy" id="1798377"/>
    <lineage>
        <taxon>Bacteria</taxon>
        <taxon>Candidatus Gottesmaniibacteriota</taxon>
    </lineage>
</organism>
<feature type="transmembrane region" description="Helical" evidence="1">
    <location>
        <begin position="94"/>
        <end position="116"/>
    </location>
</feature>
<gene>
    <name evidence="2" type="ORF">A2872_00410</name>
</gene>
<feature type="transmembrane region" description="Helical" evidence="1">
    <location>
        <begin position="7"/>
        <end position="26"/>
    </location>
</feature>
<evidence type="ECO:0000313" key="3">
    <source>
        <dbReference type="Proteomes" id="UP000178681"/>
    </source>
</evidence>
<dbReference type="STRING" id="1798377.A2872_00410"/>
<dbReference type="EMBL" id="MFJG01000019">
    <property type="protein sequence ID" value="OGG06836.1"/>
    <property type="molecule type" value="Genomic_DNA"/>
</dbReference>
<feature type="transmembrane region" description="Helical" evidence="1">
    <location>
        <begin position="223"/>
        <end position="243"/>
    </location>
</feature>
<dbReference type="AlphaFoldDB" id="A0A1F5Z341"/>
<protein>
    <submittedName>
        <fullName evidence="2">Uncharacterized protein</fullName>
    </submittedName>
</protein>
<keyword evidence="1" id="KW-0812">Transmembrane</keyword>
<reference evidence="2 3" key="1">
    <citation type="journal article" date="2016" name="Nat. Commun.">
        <title>Thousands of microbial genomes shed light on interconnected biogeochemical processes in an aquifer system.</title>
        <authorList>
            <person name="Anantharaman K."/>
            <person name="Brown C.T."/>
            <person name="Hug L.A."/>
            <person name="Sharon I."/>
            <person name="Castelle C.J."/>
            <person name="Probst A.J."/>
            <person name="Thomas B.C."/>
            <person name="Singh A."/>
            <person name="Wilkins M.J."/>
            <person name="Karaoz U."/>
            <person name="Brodie E.L."/>
            <person name="Williams K.H."/>
            <person name="Hubbard S.S."/>
            <person name="Banfield J.F."/>
        </authorList>
    </citation>
    <scope>NUCLEOTIDE SEQUENCE [LARGE SCALE GENOMIC DNA]</scope>
</reference>
<feature type="transmembrane region" description="Helical" evidence="1">
    <location>
        <begin position="60"/>
        <end position="82"/>
    </location>
</feature>
<accession>A0A1F5Z341</accession>
<feature type="transmembrane region" description="Helical" evidence="1">
    <location>
        <begin position="137"/>
        <end position="158"/>
    </location>
</feature>
<comment type="caution">
    <text evidence="2">The sequence shown here is derived from an EMBL/GenBank/DDBJ whole genome shotgun (WGS) entry which is preliminary data.</text>
</comment>
<feature type="transmembrane region" description="Helical" evidence="1">
    <location>
        <begin position="164"/>
        <end position="185"/>
    </location>
</feature>
<keyword evidence="1" id="KW-0472">Membrane</keyword>
<dbReference type="Proteomes" id="UP000178681">
    <property type="component" value="Unassembled WGS sequence"/>
</dbReference>